<dbReference type="Pfam" id="PF05521">
    <property type="entry name" value="Phage_HCP"/>
    <property type="match status" value="1"/>
</dbReference>
<dbReference type="EMBL" id="JFHE01000011">
    <property type="protein sequence ID" value="KDR34721.1"/>
    <property type="molecule type" value="Genomic_DNA"/>
</dbReference>
<dbReference type="InterPro" id="IPR008767">
    <property type="entry name" value="Phage_SPP1_head-tail_adaptor"/>
</dbReference>
<protein>
    <submittedName>
        <fullName evidence="1">Head-tail adaptor protein</fullName>
    </submittedName>
</protein>
<accession>A0A069PBQ9</accession>
<dbReference type="Proteomes" id="UP000027439">
    <property type="component" value="Unassembled WGS sequence"/>
</dbReference>
<name>A0A069PBQ9_9BURK</name>
<gene>
    <name evidence="1" type="ORF">BG57_03840</name>
</gene>
<dbReference type="STRING" id="1071679.BG57_03840"/>
<proteinExistence type="predicted"/>
<organism evidence="1 2">
    <name type="scientific">Caballeronia grimmiae</name>
    <dbReference type="NCBI Taxonomy" id="1071679"/>
    <lineage>
        <taxon>Bacteria</taxon>
        <taxon>Pseudomonadati</taxon>
        <taxon>Pseudomonadota</taxon>
        <taxon>Betaproteobacteria</taxon>
        <taxon>Burkholderiales</taxon>
        <taxon>Burkholderiaceae</taxon>
        <taxon>Caballeronia</taxon>
    </lineage>
</organism>
<evidence type="ECO:0000313" key="1">
    <source>
        <dbReference type="EMBL" id="KDR34721.1"/>
    </source>
</evidence>
<evidence type="ECO:0000313" key="2">
    <source>
        <dbReference type="Proteomes" id="UP000027439"/>
    </source>
</evidence>
<sequence>MMRAGDLNRRVRIERNGSGTDDLGQPVDGWTEVATVWGNVRMLSGKETAQANADVGSATASIRIRYRTDITNGMRAIVDGVIFNILQPLPNVAARDYTDLACSTGSNNG</sequence>
<comment type="caution">
    <text evidence="1">The sequence shown here is derived from an EMBL/GenBank/DDBJ whole genome shotgun (WGS) entry which is preliminary data.</text>
</comment>
<dbReference type="AlphaFoldDB" id="A0A069PBQ9"/>
<reference evidence="1 2" key="1">
    <citation type="submission" date="2014-03" db="EMBL/GenBank/DDBJ databases">
        <title>Draft Genome Sequences of Four Burkholderia Strains.</title>
        <authorList>
            <person name="Liu X.Y."/>
            <person name="Li C.X."/>
            <person name="Xu J.H."/>
        </authorList>
    </citation>
    <scope>NUCLEOTIDE SEQUENCE [LARGE SCALE GENOMIC DNA]</scope>
    <source>
        <strain evidence="1 2">R27</strain>
    </source>
</reference>
<dbReference type="eggNOG" id="COG5614">
    <property type="taxonomic scope" value="Bacteria"/>
</dbReference>
<dbReference type="Gene3D" id="2.40.10.270">
    <property type="entry name" value="Bacteriophage SPP1 head-tail adaptor protein"/>
    <property type="match status" value="1"/>
</dbReference>
<dbReference type="InterPro" id="IPR038666">
    <property type="entry name" value="SSP1_head-tail_sf"/>
</dbReference>
<dbReference type="NCBIfam" id="TIGR01563">
    <property type="entry name" value="gp16_SPP1"/>
    <property type="match status" value="1"/>
</dbReference>